<protein>
    <submittedName>
        <fullName evidence="5">Portal protein</fullName>
    </submittedName>
</protein>
<accession>A0A3B8DJC0</accession>
<evidence type="ECO:0000256" key="3">
    <source>
        <dbReference type="ARBA" id="ARBA00023219"/>
    </source>
</evidence>
<evidence type="ECO:0000256" key="4">
    <source>
        <dbReference type="SAM" id="MobiDB-lite"/>
    </source>
</evidence>
<keyword evidence="2" id="KW-1160">Virus entry into host cell</keyword>
<proteinExistence type="predicted"/>
<feature type="region of interest" description="Disordered" evidence="4">
    <location>
        <begin position="396"/>
        <end position="423"/>
    </location>
</feature>
<organism evidence="5 6">
    <name type="scientific">Proteus phage Stubb</name>
    <dbReference type="NCBI Taxonomy" id="2315597"/>
    <lineage>
        <taxon>Viruses</taxon>
        <taxon>Duplodnaviria</taxon>
        <taxon>Heunggongvirae</taxon>
        <taxon>Uroviricota</taxon>
        <taxon>Caudoviricetes</taxon>
        <taxon>Demerecviridae</taxon>
        <taxon>Novosibvirus</taxon>
        <taxon>Novosibvirus stubb</taxon>
    </lineage>
</organism>
<evidence type="ECO:0000256" key="2">
    <source>
        <dbReference type="ARBA" id="ARBA00023009"/>
    </source>
</evidence>
<evidence type="ECO:0000256" key="1">
    <source>
        <dbReference type="ARBA" id="ARBA00022950"/>
    </source>
</evidence>
<keyword evidence="6" id="KW-1185">Reference proteome</keyword>
<keyword evidence="2" id="KW-1162">Viral penetration into host cytoplasm</keyword>
<name>A0A3B8DJC0_9CAUD</name>
<sequence length="423" mass="46691">MGILTDVKAGISSLRRKSNAPGQRIIRSIEGNSSKTLTNAVTATKAYRNVPIMNRVANMLIDSAAQCKYEVEKFATRNNYISYGSGMQMESLSKLLNVRPNPYMDVDTFRRLVITDLIFNGCAYIRFDPESKSLYPLPAALMTVVASETEYVDHFVLSGTVKIPVDQIIFIKDNAIFNGYTSQISGQSRAQSALDSLSKREQMLGFKEKYLNNGTVIGLILETEDILNKKQRERKEEELQLNYNPQTGNASVLILDAGMKAKPYSQISSFKDLDFGADIARQEKDVCIALGVPYILIDGGNNANIRPNIELLYYMTIIPMLTKVASALSFFFGYNITPSLEGVKALKLDMDNEAKRITSLVNNGIITGNEARVELGMEELDDEQMKNIRVPANIAGSATGVSGQEGGRPAGQTDDNEEEKSNV</sequence>
<dbReference type="Proteomes" id="UP000269143">
    <property type="component" value="Segment"/>
</dbReference>
<keyword evidence="1" id="KW-0118">Viral capsid assembly</keyword>
<keyword evidence="1" id="KW-1188">Viral release from host cell</keyword>
<feature type="compositionally biased region" description="Acidic residues" evidence="4">
    <location>
        <begin position="414"/>
        <end position="423"/>
    </location>
</feature>
<evidence type="ECO:0000313" key="6">
    <source>
        <dbReference type="Proteomes" id="UP000269143"/>
    </source>
</evidence>
<dbReference type="InterPro" id="IPR006944">
    <property type="entry name" value="Phage/GTA_portal"/>
</dbReference>
<dbReference type="EMBL" id="MH830339">
    <property type="protein sequence ID" value="AYJ73284.1"/>
    <property type="molecule type" value="Genomic_DNA"/>
</dbReference>
<keyword evidence="3" id="KW-0231">Viral genome packaging</keyword>
<evidence type="ECO:0000313" key="5">
    <source>
        <dbReference type="EMBL" id="AYJ73284.1"/>
    </source>
</evidence>
<reference evidence="6" key="1">
    <citation type="submission" date="2018-09" db="EMBL/GenBank/DDBJ databases">
        <title>Complete genome of Proteus mirabilis phage Stubb.</title>
        <authorList>
            <person name="Bourgeois T.A."/>
            <person name="Lessor L."/>
            <person name="O'Leary C.J."/>
            <person name="Liu M."/>
        </authorList>
    </citation>
    <scope>NUCLEOTIDE SEQUENCE [LARGE SCALE GENOMIC DNA]</scope>
</reference>
<keyword evidence="2" id="KW-1171">Viral genome ejection through host cell envelope</keyword>
<dbReference type="Pfam" id="PF04860">
    <property type="entry name" value="Phage_portal"/>
    <property type="match status" value="1"/>
</dbReference>
<gene>
    <name evidence="5" type="ORF">CPT_Stubb_168</name>
</gene>